<feature type="domain" description="GRF-type" evidence="7">
    <location>
        <begin position="94"/>
        <end position="142"/>
    </location>
</feature>
<evidence type="ECO:0000313" key="8">
    <source>
        <dbReference type="EMBL" id="KAF6140807.1"/>
    </source>
</evidence>
<keyword evidence="6" id="KW-0472">Membrane</keyword>
<keyword evidence="6" id="KW-1133">Transmembrane helix</keyword>
<dbReference type="AlphaFoldDB" id="A0A7J7LDV0"/>
<name>A0A7J7LDV0_9MAGN</name>
<evidence type="ECO:0000256" key="6">
    <source>
        <dbReference type="SAM" id="Phobius"/>
    </source>
</evidence>
<accession>A0A7J7LDV0</accession>
<sequence length="483" mass="54695">MKEAKNQLYPYSQNPEMSQNSDSLHCTTLVSRPTRTLLLEDIPSSVFSPYNIPLPYFIFRGLLAVSPNNMMLHDQNMVECCPLCDQGSHSVESCPWVYSKCRKPNCNGIMKLCVSKTTKNPNRKFLACQYSTCAGFQWLSEAIGIQTKSSTSSFEGGCFGCTGTEHWWNHCPWRSVICEKKGCGTPMKLCTSRTQSSKGKKFLKCQNILCGKFIWLEDAIEAATNNNVGTKDKVHMKVKINILGLIIGVLLVEVVVTWGIGFFGLVLLVLHTNFFEYSLWLQRYGEEQRGHASIDDTGILDGQRVGDNPVYWAIDKGFRDRPIVKEQIVDIKSVSEVNAEYARVFTKFRGRNWTKILTPSGKVYPRIVRLFYATLQLEHVCTLYSQTFSVTRDSIYAILGFRPSQYAEVPRCIWPASYYSWPAATSEGEFEEDGVLILLALPDMVIDITTQHRIYTESGIVSRKMLDDESRLVHNIAITDIIP</sequence>
<dbReference type="Proteomes" id="UP000541444">
    <property type="component" value="Unassembled WGS sequence"/>
</dbReference>
<feature type="compositionally biased region" description="Polar residues" evidence="5">
    <location>
        <begin position="9"/>
        <end position="20"/>
    </location>
</feature>
<gene>
    <name evidence="8" type="ORF">GIB67_042220</name>
</gene>
<dbReference type="InterPro" id="IPR010666">
    <property type="entry name" value="Znf_GRF"/>
</dbReference>
<reference evidence="8 9" key="1">
    <citation type="journal article" date="2020" name="IScience">
        <title>Genome Sequencing of the Endangered Kingdonia uniflora (Circaeasteraceae, Ranunculales) Reveals Potential Mechanisms of Evolutionary Specialization.</title>
        <authorList>
            <person name="Sun Y."/>
            <person name="Deng T."/>
            <person name="Zhang A."/>
            <person name="Moore M.J."/>
            <person name="Landis J.B."/>
            <person name="Lin N."/>
            <person name="Zhang H."/>
            <person name="Zhang X."/>
            <person name="Huang J."/>
            <person name="Zhang X."/>
            <person name="Sun H."/>
            <person name="Wang H."/>
        </authorList>
    </citation>
    <scope>NUCLEOTIDE SEQUENCE [LARGE SCALE GENOMIC DNA]</scope>
    <source>
        <strain evidence="8">TB1705</strain>
        <tissue evidence="8">Leaf</tissue>
    </source>
</reference>
<evidence type="ECO:0000256" key="3">
    <source>
        <dbReference type="ARBA" id="ARBA00022833"/>
    </source>
</evidence>
<keyword evidence="2 4" id="KW-0863">Zinc-finger</keyword>
<dbReference type="PROSITE" id="PS51999">
    <property type="entry name" value="ZF_GRF"/>
    <property type="match status" value="1"/>
</dbReference>
<keyword evidence="3" id="KW-0862">Zinc</keyword>
<dbReference type="GO" id="GO:0008270">
    <property type="term" value="F:zinc ion binding"/>
    <property type="evidence" value="ECO:0007669"/>
    <property type="project" value="UniProtKB-KW"/>
</dbReference>
<feature type="transmembrane region" description="Helical" evidence="6">
    <location>
        <begin position="242"/>
        <end position="270"/>
    </location>
</feature>
<feature type="region of interest" description="Disordered" evidence="5">
    <location>
        <begin position="1"/>
        <end position="20"/>
    </location>
</feature>
<comment type="caution">
    <text evidence="8">The sequence shown here is derived from an EMBL/GenBank/DDBJ whole genome shotgun (WGS) entry which is preliminary data.</text>
</comment>
<keyword evidence="9" id="KW-1185">Reference proteome</keyword>
<keyword evidence="6" id="KW-0812">Transmembrane</keyword>
<evidence type="ECO:0000256" key="5">
    <source>
        <dbReference type="SAM" id="MobiDB-lite"/>
    </source>
</evidence>
<evidence type="ECO:0000256" key="4">
    <source>
        <dbReference type="PROSITE-ProRule" id="PRU01343"/>
    </source>
</evidence>
<evidence type="ECO:0000259" key="7">
    <source>
        <dbReference type="PROSITE" id="PS51999"/>
    </source>
</evidence>
<evidence type="ECO:0000313" key="9">
    <source>
        <dbReference type="Proteomes" id="UP000541444"/>
    </source>
</evidence>
<keyword evidence="1" id="KW-0479">Metal-binding</keyword>
<evidence type="ECO:0000256" key="2">
    <source>
        <dbReference type="ARBA" id="ARBA00022771"/>
    </source>
</evidence>
<dbReference type="EMBL" id="JACGCM010002347">
    <property type="protein sequence ID" value="KAF6140807.1"/>
    <property type="molecule type" value="Genomic_DNA"/>
</dbReference>
<protein>
    <recommendedName>
        <fullName evidence="7">GRF-type domain-containing protein</fullName>
    </recommendedName>
</protein>
<evidence type="ECO:0000256" key="1">
    <source>
        <dbReference type="ARBA" id="ARBA00022723"/>
    </source>
</evidence>
<proteinExistence type="predicted"/>
<organism evidence="8 9">
    <name type="scientific">Kingdonia uniflora</name>
    <dbReference type="NCBI Taxonomy" id="39325"/>
    <lineage>
        <taxon>Eukaryota</taxon>
        <taxon>Viridiplantae</taxon>
        <taxon>Streptophyta</taxon>
        <taxon>Embryophyta</taxon>
        <taxon>Tracheophyta</taxon>
        <taxon>Spermatophyta</taxon>
        <taxon>Magnoliopsida</taxon>
        <taxon>Ranunculales</taxon>
        <taxon>Circaeasteraceae</taxon>
        <taxon>Kingdonia</taxon>
    </lineage>
</organism>